<reference evidence="1 2" key="1">
    <citation type="submission" date="2014-09" db="EMBL/GenBank/DDBJ databases">
        <title>Draft genome sequence of Streptomyces natalensis ATCC 27448, producer of the antifungal pimaricin.</title>
        <authorList>
            <person name="Mendes M.V."/>
            <person name="Beites T."/>
            <person name="Pires S."/>
            <person name="Santos C.L."/>
            <person name="Moradas-Ferreira P."/>
        </authorList>
    </citation>
    <scope>NUCLEOTIDE SEQUENCE [LARGE SCALE GENOMIC DNA]</scope>
    <source>
        <strain evidence="1 2">ATCC 27448</strain>
    </source>
</reference>
<organism evidence="1 2">
    <name type="scientific">Streptomyces natalensis ATCC 27448</name>
    <dbReference type="NCBI Taxonomy" id="1240678"/>
    <lineage>
        <taxon>Bacteria</taxon>
        <taxon>Bacillati</taxon>
        <taxon>Actinomycetota</taxon>
        <taxon>Actinomycetes</taxon>
        <taxon>Kitasatosporales</taxon>
        <taxon>Streptomycetaceae</taxon>
        <taxon>Streptomyces</taxon>
    </lineage>
</organism>
<protein>
    <submittedName>
        <fullName evidence="1">Uncharacterized protein</fullName>
    </submittedName>
</protein>
<accession>A0A0D7CPQ2</accession>
<sequence>MRANQWAAGEAVHHQVMFMAVGACMGGTLPDGAADAGSAASLRWCVHGPSHTPVDVLDPRRDPVMWCS</sequence>
<dbReference type="AlphaFoldDB" id="A0A0D7CPQ2"/>
<name>A0A0D7CPQ2_9ACTN</name>
<evidence type="ECO:0000313" key="2">
    <source>
        <dbReference type="Proteomes" id="UP000032458"/>
    </source>
</evidence>
<dbReference type="Proteomes" id="UP000032458">
    <property type="component" value="Unassembled WGS sequence"/>
</dbReference>
<keyword evidence="2" id="KW-1185">Reference proteome</keyword>
<dbReference type="PROSITE" id="PS51257">
    <property type="entry name" value="PROKAR_LIPOPROTEIN"/>
    <property type="match status" value="1"/>
</dbReference>
<proteinExistence type="predicted"/>
<dbReference type="PATRIC" id="fig|1240678.4.peg.1950"/>
<evidence type="ECO:0000313" key="1">
    <source>
        <dbReference type="EMBL" id="KIZ18209.1"/>
    </source>
</evidence>
<dbReference type="EMBL" id="JRKI01000010">
    <property type="protein sequence ID" value="KIZ18209.1"/>
    <property type="molecule type" value="Genomic_DNA"/>
</dbReference>
<gene>
    <name evidence="1" type="ORF">SNA_09335</name>
</gene>
<comment type="caution">
    <text evidence="1">The sequence shown here is derived from an EMBL/GenBank/DDBJ whole genome shotgun (WGS) entry which is preliminary data.</text>
</comment>